<evidence type="ECO:0000313" key="3">
    <source>
        <dbReference type="EMBL" id="KZS89817.1"/>
    </source>
</evidence>
<feature type="region of interest" description="Disordered" evidence="1">
    <location>
        <begin position="159"/>
        <end position="181"/>
    </location>
</feature>
<evidence type="ECO:0000256" key="1">
    <source>
        <dbReference type="SAM" id="MobiDB-lite"/>
    </source>
</evidence>
<protein>
    <submittedName>
        <fullName evidence="3">Uncharacterized protein</fullName>
    </submittedName>
</protein>
<sequence length="251" mass="28255">MANLTNPLHYPSSEFRISTGSRLPNPRSKEERVGEFGGAACKRVIKYGMCVEIGWDGNGRVQRMRDEPDEGMWMPCQGRNREFANRDWDCNSCVRWMVCWFSFAAFVVAWTAYALMYAVRLRLDVHLRSLVQTMATSSNSPTPNVHFLLKLHTMFRPQTPNSQAVRSDSPRRALGPGPGPSTSVIRPGIVTAKASIRIHTTPASSSTTGFDSRLKCRDPPASCVLSIWHVPVTRAVRVEEWTASRAATWWR</sequence>
<keyword evidence="4" id="KW-1185">Reference proteome</keyword>
<gene>
    <name evidence="3" type="ORF">SISNIDRAFT_526239</name>
</gene>
<reference evidence="3 4" key="1">
    <citation type="journal article" date="2016" name="Mol. Biol. Evol.">
        <title>Comparative Genomics of Early-Diverging Mushroom-Forming Fungi Provides Insights into the Origins of Lignocellulose Decay Capabilities.</title>
        <authorList>
            <person name="Nagy L.G."/>
            <person name="Riley R."/>
            <person name="Tritt A."/>
            <person name="Adam C."/>
            <person name="Daum C."/>
            <person name="Floudas D."/>
            <person name="Sun H."/>
            <person name="Yadav J.S."/>
            <person name="Pangilinan J."/>
            <person name="Larsson K.H."/>
            <person name="Matsuura K."/>
            <person name="Barry K."/>
            <person name="Labutti K."/>
            <person name="Kuo R."/>
            <person name="Ohm R.A."/>
            <person name="Bhattacharya S.S."/>
            <person name="Shirouzu T."/>
            <person name="Yoshinaga Y."/>
            <person name="Martin F.M."/>
            <person name="Grigoriev I.V."/>
            <person name="Hibbett D.S."/>
        </authorList>
    </citation>
    <scope>NUCLEOTIDE SEQUENCE [LARGE SCALE GENOMIC DNA]</scope>
    <source>
        <strain evidence="3 4">HHB9708</strain>
    </source>
</reference>
<evidence type="ECO:0000313" key="4">
    <source>
        <dbReference type="Proteomes" id="UP000076722"/>
    </source>
</evidence>
<organism evidence="3 4">
    <name type="scientific">Sistotremastrum niveocremeum HHB9708</name>
    <dbReference type="NCBI Taxonomy" id="1314777"/>
    <lineage>
        <taxon>Eukaryota</taxon>
        <taxon>Fungi</taxon>
        <taxon>Dikarya</taxon>
        <taxon>Basidiomycota</taxon>
        <taxon>Agaricomycotina</taxon>
        <taxon>Agaricomycetes</taxon>
        <taxon>Sistotremastrales</taxon>
        <taxon>Sistotremastraceae</taxon>
        <taxon>Sertulicium</taxon>
        <taxon>Sertulicium niveocremeum</taxon>
    </lineage>
</organism>
<keyword evidence="2" id="KW-0812">Transmembrane</keyword>
<proteinExistence type="predicted"/>
<evidence type="ECO:0000256" key="2">
    <source>
        <dbReference type="SAM" id="Phobius"/>
    </source>
</evidence>
<keyword evidence="2" id="KW-0472">Membrane</keyword>
<dbReference type="Proteomes" id="UP000076722">
    <property type="component" value="Unassembled WGS sequence"/>
</dbReference>
<accession>A0A164QND7</accession>
<dbReference type="EMBL" id="KV419425">
    <property type="protein sequence ID" value="KZS89817.1"/>
    <property type="molecule type" value="Genomic_DNA"/>
</dbReference>
<dbReference type="AlphaFoldDB" id="A0A164QND7"/>
<keyword evidence="2" id="KW-1133">Transmembrane helix</keyword>
<name>A0A164QND7_9AGAM</name>
<feature type="transmembrane region" description="Helical" evidence="2">
    <location>
        <begin position="100"/>
        <end position="119"/>
    </location>
</feature>